<dbReference type="InterPro" id="IPR009693">
    <property type="entry name" value="Glucitol_operon_activator"/>
</dbReference>
<dbReference type="EMBL" id="JRFU01000008">
    <property type="protein sequence ID" value="PWE87984.1"/>
    <property type="molecule type" value="Genomic_DNA"/>
</dbReference>
<evidence type="ECO:0000256" key="1">
    <source>
        <dbReference type="SAM" id="Phobius"/>
    </source>
</evidence>
<proteinExistence type="predicted"/>
<keyword evidence="1" id="KW-1133">Transmembrane helix</keyword>
<dbReference type="AlphaFoldDB" id="A0A2V1JVW3"/>
<organism evidence="2 3">
    <name type="scientific">Eubacterium ramulus</name>
    <dbReference type="NCBI Taxonomy" id="39490"/>
    <lineage>
        <taxon>Bacteria</taxon>
        <taxon>Bacillati</taxon>
        <taxon>Bacillota</taxon>
        <taxon>Clostridia</taxon>
        <taxon>Eubacteriales</taxon>
        <taxon>Eubacteriaceae</taxon>
        <taxon>Eubacterium</taxon>
    </lineage>
</organism>
<evidence type="ECO:0000313" key="2">
    <source>
        <dbReference type="EMBL" id="PWE87984.1"/>
    </source>
</evidence>
<dbReference type="Pfam" id="PF06923">
    <property type="entry name" value="GutM"/>
    <property type="match status" value="1"/>
</dbReference>
<reference evidence="2 3" key="1">
    <citation type="submission" date="2014-09" db="EMBL/GenBank/DDBJ databases">
        <title>Butyrate-producing bacteria isolated from human gut.</title>
        <authorList>
            <person name="Zhang Q."/>
            <person name="Zhao L."/>
        </authorList>
    </citation>
    <scope>NUCLEOTIDE SEQUENCE [LARGE SCALE GENOMIC DNA]</scope>
    <source>
        <strain evidence="2 3">21</strain>
    </source>
</reference>
<comment type="caution">
    <text evidence="2">The sequence shown here is derived from an EMBL/GenBank/DDBJ whole genome shotgun (WGS) entry which is preliminary data.</text>
</comment>
<keyword evidence="1" id="KW-0472">Membrane</keyword>
<feature type="transmembrane region" description="Helical" evidence="1">
    <location>
        <begin position="6"/>
        <end position="29"/>
    </location>
</feature>
<name>A0A2V1JVW3_EUBRA</name>
<dbReference type="Proteomes" id="UP000245288">
    <property type="component" value="Unassembled WGS sequence"/>
</dbReference>
<protein>
    <submittedName>
        <fullName evidence="2">Uncharacterized protein</fullName>
    </submittedName>
</protein>
<gene>
    <name evidence="2" type="ORF">LG34_00605</name>
</gene>
<accession>A0A2V1JVW3</accession>
<dbReference type="RefSeq" id="WP_146190156.1">
    <property type="nucleotide sequence ID" value="NZ_JBGLFH010000012.1"/>
</dbReference>
<keyword evidence="3" id="KW-1185">Reference proteome</keyword>
<evidence type="ECO:0000313" key="3">
    <source>
        <dbReference type="Proteomes" id="UP000245288"/>
    </source>
</evidence>
<keyword evidence="1" id="KW-0812">Transmembrane</keyword>
<sequence length="144" mass="16291">MGHISIYTISNIIIVVGVIWAITGFFQYLQVVKMNNILHRLGAKAPRVFRGINGKFFALQMYVLAASDAEGKILDASYLYTSILLKPSREVKADQLIGQYIPTIDVTKLQQDKKVYRAVCNLQEDYRKRCNLNAGRKATAFMSK</sequence>